<accession>A0A8J2SV87</accession>
<reference evidence="2" key="1">
    <citation type="submission" date="2021-11" db="EMBL/GenBank/DDBJ databases">
        <authorList>
            <consortium name="Genoscope - CEA"/>
            <person name="William W."/>
        </authorList>
    </citation>
    <scope>NUCLEOTIDE SEQUENCE</scope>
</reference>
<protein>
    <submittedName>
        <fullName evidence="2">Uncharacterized protein</fullName>
    </submittedName>
</protein>
<keyword evidence="1" id="KW-0812">Transmembrane</keyword>
<feature type="transmembrane region" description="Helical" evidence="1">
    <location>
        <begin position="67"/>
        <end position="88"/>
    </location>
</feature>
<gene>
    <name evidence="2" type="ORF">PECAL_5P24520</name>
</gene>
<feature type="transmembrane region" description="Helical" evidence="1">
    <location>
        <begin position="39"/>
        <end position="61"/>
    </location>
</feature>
<comment type="caution">
    <text evidence="2">The sequence shown here is derived from an EMBL/GenBank/DDBJ whole genome shotgun (WGS) entry which is preliminary data.</text>
</comment>
<evidence type="ECO:0000256" key="1">
    <source>
        <dbReference type="SAM" id="Phobius"/>
    </source>
</evidence>
<sequence length="116" mass="12264">MVLQAALITIIALDGLAFIAFCTAIYLRKTCTPRRQKDVRWALRIAYVCMFVLGVICVATIGASPAAAAIAGVLLGNAAALMVADFLVPRCFTLDTHSIGADAPQENALRDPEAVT</sequence>
<dbReference type="AlphaFoldDB" id="A0A8J2SV87"/>
<evidence type="ECO:0000313" key="3">
    <source>
        <dbReference type="Proteomes" id="UP000789595"/>
    </source>
</evidence>
<keyword evidence="1" id="KW-1133">Transmembrane helix</keyword>
<keyword evidence="3" id="KW-1185">Reference proteome</keyword>
<dbReference type="EMBL" id="CAKKNE010000005">
    <property type="protein sequence ID" value="CAH0377935.1"/>
    <property type="molecule type" value="Genomic_DNA"/>
</dbReference>
<evidence type="ECO:0000313" key="2">
    <source>
        <dbReference type="EMBL" id="CAH0377935.1"/>
    </source>
</evidence>
<name>A0A8J2SV87_9STRA</name>
<organism evidence="2 3">
    <name type="scientific">Pelagomonas calceolata</name>
    <dbReference type="NCBI Taxonomy" id="35677"/>
    <lineage>
        <taxon>Eukaryota</taxon>
        <taxon>Sar</taxon>
        <taxon>Stramenopiles</taxon>
        <taxon>Ochrophyta</taxon>
        <taxon>Pelagophyceae</taxon>
        <taxon>Pelagomonadales</taxon>
        <taxon>Pelagomonadaceae</taxon>
        <taxon>Pelagomonas</taxon>
    </lineage>
</organism>
<proteinExistence type="predicted"/>
<dbReference type="Proteomes" id="UP000789595">
    <property type="component" value="Unassembled WGS sequence"/>
</dbReference>
<feature type="transmembrane region" description="Helical" evidence="1">
    <location>
        <begin position="6"/>
        <end position="27"/>
    </location>
</feature>
<keyword evidence="1" id="KW-0472">Membrane</keyword>